<accession>A0A5A7QIA3</accession>
<feature type="region of interest" description="Disordered" evidence="1">
    <location>
        <begin position="66"/>
        <end position="103"/>
    </location>
</feature>
<dbReference type="EMBL" id="BKCP01006671">
    <property type="protein sequence ID" value="GER43591.1"/>
    <property type="molecule type" value="Genomic_DNA"/>
</dbReference>
<dbReference type="Proteomes" id="UP000325081">
    <property type="component" value="Unassembled WGS sequence"/>
</dbReference>
<organism evidence="2 3">
    <name type="scientific">Striga asiatica</name>
    <name type="common">Asiatic witchweed</name>
    <name type="synonym">Buchnera asiatica</name>
    <dbReference type="NCBI Taxonomy" id="4170"/>
    <lineage>
        <taxon>Eukaryota</taxon>
        <taxon>Viridiplantae</taxon>
        <taxon>Streptophyta</taxon>
        <taxon>Embryophyta</taxon>
        <taxon>Tracheophyta</taxon>
        <taxon>Spermatophyta</taxon>
        <taxon>Magnoliopsida</taxon>
        <taxon>eudicotyledons</taxon>
        <taxon>Gunneridae</taxon>
        <taxon>Pentapetalae</taxon>
        <taxon>asterids</taxon>
        <taxon>lamiids</taxon>
        <taxon>Lamiales</taxon>
        <taxon>Orobanchaceae</taxon>
        <taxon>Buchnereae</taxon>
        <taxon>Striga</taxon>
    </lineage>
</organism>
<reference evidence="3" key="1">
    <citation type="journal article" date="2019" name="Curr. Biol.">
        <title>Genome Sequence of Striga asiatica Provides Insight into the Evolution of Plant Parasitism.</title>
        <authorList>
            <person name="Yoshida S."/>
            <person name="Kim S."/>
            <person name="Wafula E.K."/>
            <person name="Tanskanen J."/>
            <person name="Kim Y.M."/>
            <person name="Honaas L."/>
            <person name="Yang Z."/>
            <person name="Spallek T."/>
            <person name="Conn C.E."/>
            <person name="Ichihashi Y."/>
            <person name="Cheong K."/>
            <person name="Cui S."/>
            <person name="Der J.P."/>
            <person name="Gundlach H."/>
            <person name="Jiao Y."/>
            <person name="Hori C."/>
            <person name="Ishida J.K."/>
            <person name="Kasahara H."/>
            <person name="Kiba T."/>
            <person name="Kim M.S."/>
            <person name="Koo N."/>
            <person name="Laohavisit A."/>
            <person name="Lee Y.H."/>
            <person name="Lumba S."/>
            <person name="McCourt P."/>
            <person name="Mortimer J.C."/>
            <person name="Mutuku J.M."/>
            <person name="Nomura T."/>
            <person name="Sasaki-Sekimoto Y."/>
            <person name="Seto Y."/>
            <person name="Wang Y."/>
            <person name="Wakatake T."/>
            <person name="Sakakibara H."/>
            <person name="Demura T."/>
            <person name="Yamaguchi S."/>
            <person name="Yoneyama K."/>
            <person name="Manabe R.I."/>
            <person name="Nelson D.C."/>
            <person name="Schulman A.H."/>
            <person name="Timko M.P."/>
            <person name="dePamphilis C.W."/>
            <person name="Choi D."/>
            <person name="Shirasu K."/>
        </authorList>
    </citation>
    <scope>NUCLEOTIDE SEQUENCE [LARGE SCALE GENOMIC DNA]</scope>
    <source>
        <strain evidence="3">cv. UVA1</strain>
    </source>
</reference>
<gene>
    <name evidence="2" type="ORF">STAS_20451</name>
</gene>
<evidence type="ECO:0000313" key="2">
    <source>
        <dbReference type="EMBL" id="GER43591.1"/>
    </source>
</evidence>
<comment type="caution">
    <text evidence="2">The sequence shown here is derived from an EMBL/GenBank/DDBJ whole genome shotgun (WGS) entry which is preliminary data.</text>
</comment>
<protein>
    <submittedName>
        <fullName evidence="2">PLATZ transcription factor family protein</fullName>
    </submittedName>
</protein>
<evidence type="ECO:0000256" key="1">
    <source>
        <dbReference type="SAM" id="MobiDB-lite"/>
    </source>
</evidence>
<proteinExistence type="predicted"/>
<sequence length="142" mass="15989">MNAAILMKSPFSGPTNDKQSTAHSKHGMLALTLHRCQSPILGSNNWFVQCNFYLFKELLVELIGNSRRGDNGDREKRKREDEGKYVAAGAGTRTSHHRNSSRARFPAANLQNWPDCAALYRRLRCWLLVGGGDKARNSESRE</sequence>
<feature type="compositionally biased region" description="Polar residues" evidence="1">
    <location>
        <begin position="12"/>
        <end position="22"/>
    </location>
</feature>
<name>A0A5A7QIA3_STRAF</name>
<feature type="region of interest" description="Disordered" evidence="1">
    <location>
        <begin position="1"/>
        <end position="23"/>
    </location>
</feature>
<evidence type="ECO:0000313" key="3">
    <source>
        <dbReference type="Proteomes" id="UP000325081"/>
    </source>
</evidence>
<keyword evidence="3" id="KW-1185">Reference proteome</keyword>
<dbReference type="AlphaFoldDB" id="A0A5A7QIA3"/>
<feature type="compositionally biased region" description="Basic and acidic residues" evidence="1">
    <location>
        <begin position="67"/>
        <end position="84"/>
    </location>
</feature>